<accession>A0A7X2M9H4</accession>
<proteinExistence type="predicted"/>
<dbReference type="RefSeq" id="WP_154268819.1">
    <property type="nucleotide sequence ID" value="NZ_WKQO01000003.1"/>
</dbReference>
<reference evidence="1 2" key="1">
    <citation type="journal article" date="2019" name="Nat. Med.">
        <title>A library of human gut bacterial isolates paired with longitudinal multiomics data enables mechanistic microbiome research.</title>
        <authorList>
            <person name="Poyet M."/>
            <person name="Groussin M."/>
            <person name="Gibbons S.M."/>
            <person name="Avila-Pacheco J."/>
            <person name="Jiang X."/>
            <person name="Kearney S.M."/>
            <person name="Perrotta A.R."/>
            <person name="Berdy B."/>
            <person name="Zhao S."/>
            <person name="Lieberman T.D."/>
            <person name="Swanson P.K."/>
            <person name="Smith M."/>
            <person name="Roesemann S."/>
            <person name="Alexander J.E."/>
            <person name="Rich S.A."/>
            <person name="Livny J."/>
            <person name="Vlamakis H."/>
            <person name="Clish C."/>
            <person name="Bullock K."/>
            <person name="Deik A."/>
            <person name="Scott J."/>
            <person name="Pierce K.A."/>
            <person name="Xavier R.J."/>
            <person name="Alm E.J."/>
        </authorList>
    </citation>
    <scope>NUCLEOTIDE SEQUENCE [LARGE SCALE GENOMIC DNA]</scope>
    <source>
        <strain evidence="1 2">BIOML-A5</strain>
    </source>
</reference>
<name>A0A7X2M9H4_9FIRM</name>
<protein>
    <recommendedName>
        <fullName evidence="3">Apea-like HEPN domain-containing protein</fullName>
    </recommendedName>
</protein>
<dbReference type="AlphaFoldDB" id="A0A7X2M9H4"/>
<gene>
    <name evidence="1" type="ORF">GKE44_04285</name>
</gene>
<evidence type="ECO:0000313" key="1">
    <source>
        <dbReference type="EMBL" id="MSD26404.1"/>
    </source>
</evidence>
<sequence length="380" mass="45032">MKYIPVNGLKFTNSFALHWFGVNNRKIVEFDFFTKKDFENLQINLCNYSKDDKFDSIVRFDSQCHNSYEVQAIKSLISLLHIVTRMQNTNKRLENYLKDFSNIDFNINKEILIMEYDKKESDYWKNENLYEAYFDNDNKIVSSAWNVNLGGNPVNRDCFERFSLRYFDDDCADEYNAQFRPLFNCHMLEVNQAMVEKYADIFELIYSGKENYRKIQSVSYLYFDILNLYRNSNLAVMTIATIFETLLLKKNEDNQRKKVSVRAACIVADGMSIKRKNYIANGIYMFYEYRNAIVHDGKSYLDFVSENDFCNILSKMKNLIYCIIKYYVDNKIETINEVKEIVTNNMKQDKLENAFKYITINSNDEATDELKSLLDKKKAL</sequence>
<organism evidence="1 2">
    <name type="scientific">Agathobacter rectalis</name>
    <dbReference type="NCBI Taxonomy" id="39491"/>
    <lineage>
        <taxon>Bacteria</taxon>
        <taxon>Bacillati</taxon>
        <taxon>Bacillota</taxon>
        <taxon>Clostridia</taxon>
        <taxon>Lachnospirales</taxon>
        <taxon>Lachnospiraceae</taxon>
        <taxon>Agathobacter</taxon>
    </lineage>
</organism>
<evidence type="ECO:0000313" key="2">
    <source>
        <dbReference type="Proteomes" id="UP000465607"/>
    </source>
</evidence>
<comment type="caution">
    <text evidence="1">The sequence shown here is derived from an EMBL/GenBank/DDBJ whole genome shotgun (WGS) entry which is preliminary data.</text>
</comment>
<evidence type="ECO:0008006" key="3">
    <source>
        <dbReference type="Google" id="ProtNLM"/>
    </source>
</evidence>
<dbReference type="Proteomes" id="UP000465607">
    <property type="component" value="Unassembled WGS sequence"/>
</dbReference>
<dbReference type="EMBL" id="WKQV01000003">
    <property type="protein sequence ID" value="MSD26404.1"/>
    <property type="molecule type" value="Genomic_DNA"/>
</dbReference>